<proteinExistence type="predicted"/>
<dbReference type="SUPFAM" id="SSF56507">
    <property type="entry name" value="Methionine synthase activation domain-like"/>
    <property type="match status" value="1"/>
</dbReference>
<gene>
    <name evidence="1" type="ORF">SAMN05660706_10656</name>
</gene>
<evidence type="ECO:0000313" key="1">
    <source>
        <dbReference type="EMBL" id="SFR01067.1"/>
    </source>
</evidence>
<dbReference type="GO" id="GO:0008705">
    <property type="term" value="F:methionine synthase activity"/>
    <property type="evidence" value="ECO:0007669"/>
    <property type="project" value="InterPro"/>
</dbReference>
<sequence length="235" mass="26283">MTEPKIWEITLPDVTVEDLFQAEGADYSKRPPRPSTVELHRQLLAEATALVRPTVIWREVDILGAREQELFLEEGQKLTSGLLVRVAGTADKLIIFAMTVGSALDDREDYYSKAGKTLEAFALSAAGTAYIVKSSSSLMDKIKEHYRNAGLKTTFPMGPGHSYWRSLEDMQTIFHFLKAEQIGLRLTDLNLMMPRKSIAMVAGVGRNLPDFKGKTHCDFCSLLKKCQLSHFGQKC</sequence>
<dbReference type="AlphaFoldDB" id="A0A1I6D6W8"/>
<accession>A0A1I6D6W8</accession>
<keyword evidence="2" id="KW-1185">Reference proteome</keyword>
<dbReference type="OrthoDB" id="1805505at2"/>
<dbReference type="Gene3D" id="3.40.109.40">
    <property type="match status" value="1"/>
</dbReference>
<reference evidence="2" key="1">
    <citation type="submission" date="2016-10" db="EMBL/GenBank/DDBJ databases">
        <authorList>
            <person name="Varghese N."/>
            <person name="Submissions S."/>
        </authorList>
    </citation>
    <scope>NUCLEOTIDE SEQUENCE [LARGE SCALE GENOMIC DNA]</scope>
    <source>
        <strain evidence="2">DSM 3669</strain>
    </source>
</reference>
<dbReference type="STRING" id="39060.SAMN05660706_10656"/>
<dbReference type="InterPro" id="IPR037010">
    <property type="entry name" value="VitB12-dep_Met_synth_activ_sf"/>
</dbReference>
<protein>
    <recommendedName>
        <fullName evidence="3">Vitamin B12 dependent methionine synthase, activation domain</fullName>
    </recommendedName>
</protein>
<dbReference type="EMBL" id="FOYM01000006">
    <property type="protein sequence ID" value="SFR01067.1"/>
    <property type="molecule type" value="Genomic_DNA"/>
</dbReference>
<name>A0A1I6D6W8_9FIRM</name>
<evidence type="ECO:0008006" key="3">
    <source>
        <dbReference type="Google" id="ProtNLM"/>
    </source>
</evidence>
<organism evidence="1 2">
    <name type="scientific">Desulfoscipio geothermicus DSM 3669</name>
    <dbReference type="NCBI Taxonomy" id="1121426"/>
    <lineage>
        <taxon>Bacteria</taxon>
        <taxon>Bacillati</taxon>
        <taxon>Bacillota</taxon>
        <taxon>Clostridia</taxon>
        <taxon>Eubacteriales</taxon>
        <taxon>Desulfallaceae</taxon>
        <taxon>Desulfoscipio</taxon>
    </lineage>
</organism>
<dbReference type="RefSeq" id="WP_092482368.1">
    <property type="nucleotide sequence ID" value="NZ_FOYM01000006.1"/>
</dbReference>
<evidence type="ECO:0000313" key="2">
    <source>
        <dbReference type="Proteomes" id="UP000199584"/>
    </source>
</evidence>
<dbReference type="Proteomes" id="UP000199584">
    <property type="component" value="Unassembled WGS sequence"/>
</dbReference>